<reference evidence="2" key="1">
    <citation type="submission" date="2021-01" db="EMBL/GenBank/DDBJ databases">
        <authorList>
            <person name="Kaushik A."/>
        </authorList>
    </citation>
    <scope>NUCLEOTIDE SEQUENCE</scope>
    <source>
        <strain evidence="2">Type strain: AG8-Rh-89/</strain>
    </source>
</reference>
<gene>
    <name evidence="2" type="ORF">RDB_LOCUS22413</name>
</gene>
<accession>A0A8H2XTA1</accession>
<sequence>MALGTPLCTGFNDLVCPQRQARVFAHKLFHLFDILRAIPEFKDIPILSHPELFRPPGFHDLEKRMDEMHMPRVRPYDESTYAGSIQGLRDFLQQLGFNVEDKIIKMTLEMMIPWIGDQLTIARLRGLQWQHQEEPNGYDRLDPFIFIFGWFHALMCLSSAAFENHRGSVAGLGFQHSVLVLCRHGF</sequence>
<evidence type="ECO:0000313" key="3">
    <source>
        <dbReference type="Proteomes" id="UP000663850"/>
    </source>
</evidence>
<evidence type="ECO:0000259" key="1">
    <source>
        <dbReference type="Pfam" id="PF20231"/>
    </source>
</evidence>
<dbReference type="Proteomes" id="UP000663850">
    <property type="component" value="Unassembled WGS sequence"/>
</dbReference>
<evidence type="ECO:0000313" key="2">
    <source>
        <dbReference type="EMBL" id="CAE6434701.1"/>
    </source>
</evidence>
<dbReference type="EMBL" id="CAJMWZ010001310">
    <property type="protein sequence ID" value="CAE6434701.1"/>
    <property type="molecule type" value="Genomic_DNA"/>
</dbReference>
<proteinExistence type="predicted"/>
<dbReference type="AlphaFoldDB" id="A0A8H2XTA1"/>
<name>A0A8H2XTA1_9AGAM</name>
<protein>
    <recommendedName>
        <fullName evidence="1">DUF6589 domain-containing protein</fullName>
    </recommendedName>
</protein>
<organism evidence="2 3">
    <name type="scientific">Rhizoctonia solani</name>
    <dbReference type="NCBI Taxonomy" id="456999"/>
    <lineage>
        <taxon>Eukaryota</taxon>
        <taxon>Fungi</taxon>
        <taxon>Dikarya</taxon>
        <taxon>Basidiomycota</taxon>
        <taxon>Agaricomycotina</taxon>
        <taxon>Agaricomycetes</taxon>
        <taxon>Cantharellales</taxon>
        <taxon>Ceratobasidiaceae</taxon>
        <taxon>Rhizoctonia</taxon>
    </lineage>
</organism>
<dbReference type="InterPro" id="IPR046496">
    <property type="entry name" value="DUF6589"/>
</dbReference>
<feature type="domain" description="DUF6589" evidence="1">
    <location>
        <begin position="12"/>
        <end position="179"/>
    </location>
</feature>
<dbReference type="Pfam" id="PF20231">
    <property type="entry name" value="DUF6589"/>
    <property type="match status" value="1"/>
</dbReference>
<comment type="caution">
    <text evidence="2">The sequence shown here is derived from an EMBL/GenBank/DDBJ whole genome shotgun (WGS) entry which is preliminary data.</text>
</comment>